<protein>
    <recommendedName>
        <fullName evidence="2">NAD-dependent epimerase/dehydratase domain-containing protein</fullName>
    </recommendedName>
</protein>
<evidence type="ECO:0000313" key="3">
    <source>
        <dbReference type="EMBL" id="SVA72313.1"/>
    </source>
</evidence>
<gene>
    <name evidence="3" type="ORF">METZ01_LOCUS125167</name>
</gene>
<comment type="similarity">
    <text evidence="1">Belongs to the NAD(P)-dependent epimerase/dehydratase family.</text>
</comment>
<dbReference type="InterPro" id="IPR001509">
    <property type="entry name" value="Epimerase_deHydtase"/>
</dbReference>
<dbReference type="EMBL" id="UINC01017442">
    <property type="protein sequence ID" value="SVA72313.1"/>
    <property type="molecule type" value="Genomic_DNA"/>
</dbReference>
<evidence type="ECO:0000259" key="2">
    <source>
        <dbReference type="Pfam" id="PF01370"/>
    </source>
</evidence>
<dbReference type="SUPFAM" id="SSF51735">
    <property type="entry name" value="NAD(P)-binding Rossmann-fold domains"/>
    <property type="match status" value="1"/>
</dbReference>
<dbReference type="InterPro" id="IPR036291">
    <property type="entry name" value="NAD(P)-bd_dom_sf"/>
</dbReference>
<dbReference type="PANTHER" id="PTHR43000">
    <property type="entry name" value="DTDP-D-GLUCOSE 4,6-DEHYDRATASE-RELATED"/>
    <property type="match status" value="1"/>
</dbReference>
<dbReference type="Gene3D" id="3.40.50.720">
    <property type="entry name" value="NAD(P)-binding Rossmann-like Domain"/>
    <property type="match status" value="1"/>
</dbReference>
<accession>A0A381Y755</accession>
<organism evidence="3">
    <name type="scientific">marine metagenome</name>
    <dbReference type="NCBI Taxonomy" id="408172"/>
    <lineage>
        <taxon>unclassified sequences</taxon>
        <taxon>metagenomes</taxon>
        <taxon>ecological metagenomes</taxon>
    </lineage>
</organism>
<feature type="domain" description="NAD-dependent epimerase/dehydratase" evidence="2">
    <location>
        <begin position="6"/>
        <end position="181"/>
    </location>
</feature>
<dbReference type="AlphaFoldDB" id="A0A381Y755"/>
<dbReference type="Pfam" id="PF01370">
    <property type="entry name" value="Epimerase"/>
    <property type="match status" value="1"/>
</dbReference>
<sequence length="270" mass="29671">MSEKKVLITGLAGKIGGIIRSNLSSKYFLSGLDLKKVPGFPTTLANLSNLDEIMPAFQGINTVVHLAADPNHQGDWETNLENNIIGTRNVYEAARLSGVKRIVFASSNHALGFYPLRDNPYKQIYEGDFGEVRQPVIPLSTNLVRPDGYYGVSKTFGESLGSYFHDEYGMSVICMRIGWVMEPDDPTFAPSALSLWLSHKDTASLIDCSIDAPESVGFAIVYGMSDNTYGIWDMEQGRKIIGFAPEDNAGTQWALSKDRSSVMKSGDPQE</sequence>
<evidence type="ECO:0000256" key="1">
    <source>
        <dbReference type="ARBA" id="ARBA00007637"/>
    </source>
</evidence>
<reference evidence="3" key="1">
    <citation type="submission" date="2018-05" db="EMBL/GenBank/DDBJ databases">
        <authorList>
            <person name="Lanie J.A."/>
            <person name="Ng W.-L."/>
            <person name="Kazmierczak K.M."/>
            <person name="Andrzejewski T.M."/>
            <person name="Davidsen T.M."/>
            <person name="Wayne K.J."/>
            <person name="Tettelin H."/>
            <person name="Glass J.I."/>
            <person name="Rusch D."/>
            <person name="Podicherti R."/>
            <person name="Tsui H.-C.T."/>
            <person name="Winkler M.E."/>
        </authorList>
    </citation>
    <scope>NUCLEOTIDE SEQUENCE</scope>
</reference>
<proteinExistence type="inferred from homology"/>
<name>A0A381Y755_9ZZZZ</name>